<keyword evidence="2" id="KW-1185">Reference proteome</keyword>
<reference evidence="1" key="3">
    <citation type="submission" date="2025-09" db="UniProtKB">
        <authorList>
            <consortium name="Ensembl"/>
        </authorList>
    </citation>
    <scope>IDENTIFICATION</scope>
</reference>
<dbReference type="Proteomes" id="UP000265040">
    <property type="component" value="Chromosome 18"/>
</dbReference>
<dbReference type="AlphaFoldDB" id="A0A3Q1J9R1"/>
<reference evidence="1" key="1">
    <citation type="submission" date="2021-04" db="EMBL/GenBank/DDBJ databases">
        <authorList>
            <consortium name="Wellcome Sanger Institute Data Sharing"/>
        </authorList>
    </citation>
    <scope>NUCLEOTIDE SEQUENCE [LARGE SCALE GENOMIC DNA]</scope>
</reference>
<accession>A0A3Q1J9R1</accession>
<dbReference type="Ensembl" id="ENSATET00000027536.2">
    <property type="protein sequence ID" value="ENSATEP00000027108.1"/>
    <property type="gene ID" value="ENSATEG00000018746.2"/>
</dbReference>
<dbReference type="InParanoid" id="A0A3Q1J9R1"/>
<evidence type="ECO:0000313" key="2">
    <source>
        <dbReference type="Proteomes" id="UP000265040"/>
    </source>
</evidence>
<organism evidence="1 2">
    <name type="scientific">Anabas testudineus</name>
    <name type="common">Climbing perch</name>
    <name type="synonym">Anthias testudineus</name>
    <dbReference type="NCBI Taxonomy" id="64144"/>
    <lineage>
        <taxon>Eukaryota</taxon>
        <taxon>Metazoa</taxon>
        <taxon>Chordata</taxon>
        <taxon>Craniata</taxon>
        <taxon>Vertebrata</taxon>
        <taxon>Euteleostomi</taxon>
        <taxon>Actinopterygii</taxon>
        <taxon>Neopterygii</taxon>
        <taxon>Teleostei</taxon>
        <taxon>Neoteleostei</taxon>
        <taxon>Acanthomorphata</taxon>
        <taxon>Anabantaria</taxon>
        <taxon>Anabantiformes</taxon>
        <taxon>Anabantoidei</taxon>
        <taxon>Anabantidae</taxon>
        <taxon>Anabas</taxon>
    </lineage>
</organism>
<evidence type="ECO:0000313" key="1">
    <source>
        <dbReference type="Ensembl" id="ENSATEP00000027108.1"/>
    </source>
</evidence>
<protein>
    <submittedName>
        <fullName evidence="1">Uncharacterized protein</fullName>
    </submittedName>
</protein>
<dbReference type="OrthoDB" id="370281at2759"/>
<name>A0A3Q1J9R1_ANATE</name>
<proteinExistence type="predicted"/>
<reference evidence="1" key="2">
    <citation type="submission" date="2025-08" db="UniProtKB">
        <authorList>
            <consortium name="Ensembl"/>
        </authorList>
    </citation>
    <scope>IDENTIFICATION</scope>
</reference>
<dbReference type="GeneTree" id="ENSGT00940000181808"/>
<sequence length="70" mass="8497">MNFIIKEVRQLRSNSETIFVILDHPQSEDYRSRWRSIRVMYFTMFLSSVGEEDTHDEKIGIISMYYLYLP</sequence>